<sequence length="133" mass="15129">MININAGTLDYLKVSFFSGYLVYFILFCIGVAVCIFLMHKFSNEKLPFKSAMGMIFCAVLFMILIDISSYLGQIEFVHNKYAVEEIEREIGQRFVNVTEIVGSVDNMKVTTKTPSGYCTSYFNYTSLLKTDCN</sequence>
<dbReference type="Proteomes" id="UP000255087">
    <property type="component" value="Unassembled WGS sequence"/>
</dbReference>
<keyword evidence="1" id="KW-0472">Membrane</keyword>
<evidence type="ECO:0000313" key="3">
    <source>
        <dbReference type="Proteomes" id="UP000255087"/>
    </source>
</evidence>
<dbReference type="EMBL" id="UHJC01000002">
    <property type="protein sequence ID" value="SUQ39512.1"/>
    <property type="molecule type" value="Genomic_DNA"/>
</dbReference>
<protein>
    <submittedName>
        <fullName evidence="2">Uncharacterized protein</fullName>
    </submittedName>
</protein>
<proteinExistence type="predicted"/>
<gene>
    <name evidence="2" type="ORF">NCTC8580_04741</name>
</gene>
<organism evidence="2 3">
    <name type="scientific">Yersinia pseudotuberculosis</name>
    <dbReference type="NCBI Taxonomy" id="633"/>
    <lineage>
        <taxon>Bacteria</taxon>
        <taxon>Pseudomonadati</taxon>
        <taxon>Pseudomonadota</taxon>
        <taxon>Gammaproteobacteria</taxon>
        <taxon>Enterobacterales</taxon>
        <taxon>Yersiniaceae</taxon>
        <taxon>Yersinia</taxon>
    </lineage>
</organism>
<feature type="transmembrane region" description="Helical" evidence="1">
    <location>
        <begin position="51"/>
        <end position="71"/>
    </location>
</feature>
<keyword evidence="1" id="KW-1133">Transmembrane helix</keyword>
<reference evidence="2 3" key="1">
    <citation type="submission" date="2018-06" db="EMBL/GenBank/DDBJ databases">
        <authorList>
            <consortium name="Pathogen Informatics"/>
            <person name="Doyle S."/>
        </authorList>
    </citation>
    <scope>NUCLEOTIDE SEQUENCE [LARGE SCALE GENOMIC DNA]</scope>
    <source>
        <strain evidence="2 3">NCTC8580</strain>
    </source>
</reference>
<feature type="transmembrane region" description="Helical" evidence="1">
    <location>
        <begin position="20"/>
        <end position="39"/>
    </location>
</feature>
<keyword evidence="1" id="KW-0812">Transmembrane</keyword>
<dbReference type="AlphaFoldDB" id="A0A380SBJ4"/>
<evidence type="ECO:0000313" key="2">
    <source>
        <dbReference type="EMBL" id="SUQ39512.1"/>
    </source>
</evidence>
<dbReference type="RefSeq" id="WP_115115797.1">
    <property type="nucleotide sequence ID" value="NZ_UHJC01000002.1"/>
</dbReference>
<name>A0A380SBJ4_YERPU</name>
<evidence type="ECO:0000256" key="1">
    <source>
        <dbReference type="SAM" id="Phobius"/>
    </source>
</evidence>
<accession>A0A380SBJ4</accession>